<sequence length="189" mass="21661">MKPLYFFFCIFLVMSCSKSNDENPITETMSYQTKNQTIQFNVVSDEYYLIANSTYINKIKNAEGNHYFPIDASSCILRKELKGNSFRKRAKDLIKQYPECRIEPILLYADGTKQITKGELLVKLTPNTSMPKTITDQGFSITDNLTNNTYLLSSTHGTEEIFSMIKTFESLEAVVFAEPNFTKLLKQNP</sequence>
<evidence type="ECO:0000313" key="2">
    <source>
        <dbReference type="Proteomes" id="UP000217334"/>
    </source>
</evidence>
<protein>
    <submittedName>
        <fullName evidence="1">Uncharacterized protein</fullName>
    </submittedName>
</protein>
<dbReference type="RefSeq" id="WP_095901762.1">
    <property type="nucleotide sequence ID" value="NZ_CP022383.1"/>
</dbReference>
<dbReference type="EMBL" id="CP022383">
    <property type="protein sequence ID" value="ATA79920.1"/>
    <property type="molecule type" value="Genomic_DNA"/>
</dbReference>
<dbReference type="AlphaFoldDB" id="A0A250F459"/>
<evidence type="ECO:0000313" key="1">
    <source>
        <dbReference type="EMBL" id="ATA79920.1"/>
    </source>
</evidence>
<name>A0A250F459_CAPSP</name>
<dbReference type="PROSITE" id="PS51257">
    <property type="entry name" value="PROKAR_LIPOPROTEIN"/>
    <property type="match status" value="1"/>
</dbReference>
<dbReference type="Proteomes" id="UP000217334">
    <property type="component" value="Chromosome"/>
</dbReference>
<proteinExistence type="predicted"/>
<reference evidence="2" key="1">
    <citation type="submission" date="2017-06" db="EMBL/GenBank/DDBJ databases">
        <title>Capnocytophaga spp. assemblies.</title>
        <authorList>
            <person name="Gulvik C.A."/>
        </authorList>
    </citation>
    <scope>NUCLEOTIDE SEQUENCE [LARGE SCALE GENOMIC DNA]</scope>
    <source>
        <strain evidence="2">H4486</strain>
    </source>
</reference>
<gene>
    <name evidence="1" type="ORF">CGC59_09635</name>
</gene>
<accession>A0A250F459</accession>
<organism evidence="1 2">
    <name type="scientific">Capnocytophaga sputigena</name>
    <dbReference type="NCBI Taxonomy" id="1019"/>
    <lineage>
        <taxon>Bacteria</taxon>
        <taxon>Pseudomonadati</taxon>
        <taxon>Bacteroidota</taxon>
        <taxon>Flavobacteriia</taxon>
        <taxon>Flavobacteriales</taxon>
        <taxon>Flavobacteriaceae</taxon>
        <taxon>Capnocytophaga</taxon>
    </lineage>
</organism>